<dbReference type="AlphaFoldDB" id="A0AA41RZ29"/>
<keyword evidence="3" id="KW-1185">Reference proteome</keyword>
<name>A0AA41RZ29_PAPNU</name>
<gene>
    <name evidence="2" type="ORF">MKW94_010618</name>
    <name evidence="1" type="ORF">MKW94_011915</name>
</gene>
<protein>
    <submittedName>
        <fullName evidence="2">Uncharacterized protein</fullName>
    </submittedName>
</protein>
<reference evidence="2" key="1">
    <citation type="submission" date="2022-03" db="EMBL/GenBank/DDBJ databases">
        <title>A functionally conserved STORR gene fusion in Papaver species that diverged 16.8 million years ago.</title>
        <authorList>
            <person name="Catania T."/>
        </authorList>
    </citation>
    <scope>NUCLEOTIDE SEQUENCE</scope>
    <source>
        <strain evidence="2">S-191538</strain>
    </source>
</reference>
<feature type="non-terminal residue" evidence="2">
    <location>
        <position position="1"/>
    </location>
</feature>
<organism evidence="2 3">
    <name type="scientific">Papaver nudicaule</name>
    <name type="common">Iceland poppy</name>
    <dbReference type="NCBI Taxonomy" id="74823"/>
    <lineage>
        <taxon>Eukaryota</taxon>
        <taxon>Viridiplantae</taxon>
        <taxon>Streptophyta</taxon>
        <taxon>Embryophyta</taxon>
        <taxon>Tracheophyta</taxon>
        <taxon>Spermatophyta</taxon>
        <taxon>Magnoliopsida</taxon>
        <taxon>Ranunculales</taxon>
        <taxon>Papaveraceae</taxon>
        <taxon>Papaveroideae</taxon>
        <taxon>Papaver</taxon>
    </lineage>
</organism>
<evidence type="ECO:0000313" key="3">
    <source>
        <dbReference type="Proteomes" id="UP001177140"/>
    </source>
</evidence>
<comment type="caution">
    <text evidence="2">The sequence shown here is derived from an EMBL/GenBank/DDBJ whole genome shotgun (WGS) entry which is preliminary data.</text>
</comment>
<dbReference type="EMBL" id="JAJJMA010018547">
    <property type="protein sequence ID" value="MCL7023113.1"/>
    <property type="molecule type" value="Genomic_DNA"/>
</dbReference>
<sequence>NGGIELPKKNVKPSTYEEALDALSSLITKRSRADKSNKGDRFDLLFDYVK</sequence>
<dbReference type="Proteomes" id="UP001177140">
    <property type="component" value="Unassembled WGS sequence"/>
</dbReference>
<evidence type="ECO:0000313" key="2">
    <source>
        <dbReference type="EMBL" id="MCL7023113.1"/>
    </source>
</evidence>
<dbReference type="EMBL" id="JAJJMA010002512">
    <property type="protein sequence ID" value="MCL7021602.1"/>
    <property type="molecule type" value="Genomic_DNA"/>
</dbReference>
<proteinExistence type="predicted"/>
<accession>A0AA41RZ29</accession>
<evidence type="ECO:0000313" key="1">
    <source>
        <dbReference type="EMBL" id="MCL7021602.1"/>
    </source>
</evidence>
<feature type="non-terminal residue" evidence="2">
    <location>
        <position position="50"/>
    </location>
</feature>